<dbReference type="InterPro" id="IPR001387">
    <property type="entry name" value="Cro/C1-type_HTH"/>
</dbReference>
<dbReference type="EMBL" id="JAARRG010000002">
    <property type="protein sequence ID" value="MBC1485576.1"/>
    <property type="molecule type" value="Genomic_DNA"/>
</dbReference>
<dbReference type="SUPFAM" id="SSF47413">
    <property type="entry name" value="lambda repressor-like DNA-binding domains"/>
    <property type="match status" value="1"/>
</dbReference>
<gene>
    <name evidence="2" type="ORF">HB897_04925</name>
</gene>
<dbReference type="SUPFAM" id="SSF48452">
    <property type="entry name" value="TPR-like"/>
    <property type="match status" value="1"/>
</dbReference>
<dbReference type="AlphaFoldDB" id="A0A7X0X1R2"/>
<evidence type="ECO:0000259" key="1">
    <source>
        <dbReference type="PROSITE" id="PS50943"/>
    </source>
</evidence>
<dbReference type="Proteomes" id="UP000523362">
    <property type="component" value="Unassembled WGS sequence"/>
</dbReference>
<dbReference type="InterPro" id="IPR011990">
    <property type="entry name" value="TPR-like_helical_dom_sf"/>
</dbReference>
<dbReference type="PROSITE" id="PS50943">
    <property type="entry name" value="HTH_CROC1"/>
    <property type="match status" value="1"/>
</dbReference>
<evidence type="ECO:0000313" key="3">
    <source>
        <dbReference type="Proteomes" id="UP000523362"/>
    </source>
</evidence>
<sequence length="426" mass="49898">MSLIGIRIKNIRKEKQQTLKEVSQGIISIPYLANIENGVKTASIETLIHIANRLEIPEEVLLVAEEKNDFSILQELNSIFEALVFSNTMEAEQKLNNIAENVDLRYELPAIELGFYCLQAGLYYKTWKFSKAEEIERKHLNNVAKHSAETFPTYLQSFYYYCQGVKNAHATCNYSLSRKYWKKSIELTTKPDFLVVFNSYICTYYICESKYEPALKYVARAADLIQTFESGKQERIISVLYFYGYIYFQIGFMKEAKNKFEQAMIYFSEYPKAAPIYYFLIQFKLAEIQQLEGNEEVFNEKLMTLYNEIVAHKALNIEFNNNDFLVITELMVIFAEQGLISEVNELINIMNDVEEHVMELDFFIEYAETLQFYHQNQQTSYEEKMLQLLKKINNSNDPALINRVKKHASKHFANSTKYKMAYDILS</sequence>
<reference evidence="2 3" key="1">
    <citation type="submission" date="2020-03" db="EMBL/GenBank/DDBJ databases">
        <title>Soil Listeria distribution.</title>
        <authorList>
            <person name="Liao J."/>
            <person name="Wiedmann M."/>
        </authorList>
    </citation>
    <scope>NUCLEOTIDE SEQUENCE [LARGE SCALE GENOMIC DNA]</scope>
    <source>
        <strain evidence="2 3">FSL L7-1560</strain>
    </source>
</reference>
<comment type="caution">
    <text evidence="2">The sequence shown here is derived from an EMBL/GenBank/DDBJ whole genome shotgun (WGS) entry which is preliminary data.</text>
</comment>
<organism evidence="2 3">
    <name type="scientific">Listeria seeligeri</name>
    <dbReference type="NCBI Taxonomy" id="1640"/>
    <lineage>
        <taxon>Bacteria</taxon>
        <taxon>Bacillati</taxon>
        <taxon>Bacillota</taxon>
        <taxon>Bacilli</taxon>
        <taxon>Bacillales</taxon>
        <taxon>Listeriaceae</taxon>
        <taxon>Listeria</taxon>
    </lineage>
</organism>
<dbReference type="Gene3D" id="1.10.260.40">
    <property type="entry name" value="lambda repressor-like DNA-binding domains"/>
    <property type="match status" value="1"/>
</dbReference>
<accession>A0A7X0X1R2</accession>
<evidence type="ECO:0000313" key="2">
    <source>
        <dbReference type="EMBL" id="MBC1485576.1"/>
    </source>
</evidence>
<dbReference type="GO" id="GO:0003677">
    <property type="term" value="F:DNA binding"/>
    <property type="evidence" value="ECO:0007669"/>
    <property type="project" value="InterPro"/>
</dbReference>
<dbReference type="CDD" id="cd00093">
    <property type="entry name" value="HTH_XRE"/>
    <property type="match status" value="1"/>
</dbReference>
<dbReference type="SMART" id="SM00530">
    <property type="entry name" value="HTH_XRE"/>
    <property type="match status" value="1"/>
</dbReference>
<dbReference type="Pfam" id="PF12844">
    <property type="entry name" value="HTH_19"/>
    <property type="match status" value="1"/>
</dbReference>
<feature type="domain" description="HTH cro/C1-type" evidence="1">
    <location>
        <begin position="8"/>
        <end position="61"/>
    </location>
</feature>
<proteinExistence type="predicted"/>
<name>A0A7X0X1R2_LISSE</name>
<dbReference type="InterPro" id="IPR010982">
    <property type="entry name" value="Lambda_DNA-bd_dom_sf"/>
</dbReference>
<protein>
    <submittedName>
        <fullName evidence="2">Helix-turn-helix transcriptional regulator</fullName>
    </submittedName>
</protein>
<dbReference type="Gene3D" id="1.25.40.10">
    <property type="entry name" value="Tetratricopeptide repeat domain"/>
    <property type="match status" value="1"/>
</dbReference>
<dbReference type="RefSeq" id="WP_185383446.1">
    <property type="nucleotide sequence ID" value="NZ_JAARRG010000002.1"/>
</dbReference>